<dbReference type="STRING" id="1123349.SAMN02744037_02126"/>
<dbReference type="Proteomes" id="UP000242497">
    <property type="component" value="Unassembled WGS sequence"/>
</dbReference>
<keyword evidence="2" id="KW-1185">Reference proteome</keyword>
<dbReference type="AlphaFoldDB" id="A0A1M6RK19"/>
<evidence type="ECO:0000313" key="2">
    <source>
        <dbReference type="Proteomes" id="UP000242497"/>
    </source>
</evidence>
<gene>
    <name evidence="1" type="ORF">SAMN02744037_02126</name>
</gene>
<dbReference type="EMBL" id="FRAE01000058">
    <property type="protein sequence ID" value="SHK32687.1"/>
    <property type="molecule type" value="Genomic_DNA"/>
</dbReference>
<accession>A0A1M6RK19</accession>
<dbReference type="RefSeq" id="WP_072889816.1">
    <property type="nucleotide sequence ID" value="NZ_FRAE01000058.1"/>
</dbReference>
<name>A0A1M6RK19_9FIRM</name>
<sequence>MKVAFLFKEEYPNYNALCKVFENIGVEKLDGYQSYIRAGLWGFLNVPEKDVMKRRNLISAIILPFKGGYFELTNDDSVNTLATKNIYVVQIDYIKRDLIQEIHNNLKSYEHYLGFTQVFLETKIHLSVFDSVLPYVAKIEDKKIKLLYNEFSDEEWLSDEIMTWIKENYGLLSIFIDKKNIGMKFSIFDFNENSDSSYNTAKVLRIIKDECEFRSEEVLYKLKDIAPQSFEELITAIISLEKNNNTPAECAQIAANFRRCFEKLADVLMPATSNKQKDKYKDRLKKYVNERLIKSKLYQEYLSIEIDEIGTRIEKAFNMGNKGIHEDWLYSAFSKLAIRIIVLINDLIMDLKVKKSSIYYEAAVFDEA</sequence>
<protein>
    <submittedName>
        <fullName evidence="1">Uncharacterized protein</fullName>
    </submittedName>
</protein>
<organism evidence="1 2">
    <name type="scientific">Tepidibacter formicigenes DSM 15518</name>
    <dbReference type="NCBI Taxonomy" id="1123349"/>
    <lineage>
        <taxon>Bacteria</taxon>
        <taxon>Bacillati</taxon>
        <taxon>Bacillota</taxon>
        <taxon>Clostridia</taxon>
        <taxon>Peptostreptococcales</taxon>
        <taxon>Peptostreptococcaceae</taxon>
        <taxon>Tepidibacter</taxon>
    </lineage>
</organism>
<reference evidence="2" key="1">
    <citation type="submission" date="2016-11" db="EMBL/GenBank/DDBJ databases">
        <authorList>
            <person name="Varghese N."/>
            <person name="Submissions S."/>
        </authorList>
    </citation>
    <scope>NUCLEOTIDE SEQUENCE [LARGE SCALE GENOMIC DNA]</scope>
    <source>
        <strain evidence="2">DSM 15518</strain>
    </source>
</reference>
<evidence type="ECO:0000313" key="1">
    <source>
        <dbReference type="EMBL" id="SHK32687.1"/>
    </source>
</evidence>
<proteinExistence type="predicted"/>